<sequence length="605" mass="68221">MPIRLSPPLCRRRTIHRVQGLNDMGKHRKRDTHSDDETASSSSCSSYSSDDSDSSSRKRRRKQKERREKRRKREKRKKMERKRKDRKKKRDYESQSGSDSMSDQESSRDDPETVVKEMLIEFPNVGNDLKQLLKMIDDGQAVDIKGISEIALKKRLKKLFLSLKLKERGDRVFLLPPGASPSLDMVGHLIKAGEEQVDDSSPLNNTEAATSTVAGGADKGLADENTLGVDDVTGPKKRVIGPAMPSAELLAAAAKLTEAQAELREAELEEDSAYFIGPAPPAVVAEVASSNEAERFEESGNSYPSREQVTRIMEAEADSPYDVLGVNHNMAADNMKKRYWKLSLLVHPDKCSHPQAQEAFVLLNKAFKELQDPEKRKAMDDKIKLKEEQEAFKAELRSMQEAAQWRRSQGISMEGDEELLAATEVKPVPKRDEWMTTLPPERKTGVPVQQSTTTFSRNAREGRGDTTAWTDTPMDKAERAKMNYLEAYNKANALASNEEVNMKRSLDADLVDKYNKEKRSKSLVEKHREESTSSSSSRLKKKKKLSSSSSKEKNEDEWVGKHPWKPWDRENDLTAGRQKVKLDAEGMAEGLASKFSSGNFQRSFL</sequence>
<dbReference type="SUPFAM" id="SSF46565">
    <property type="entry name" value="Chaperone J-domain"/>
    <property type="match status" value="1"/>
</dbReference>
<reference evidence="4 5" key="1">
    <citation type="submission" date="2021-03" db="EMBL/GenBank/DDBJ databases">
        <authorList>
            <person name="King G.J."/>
            <person name="Bancroft I."/>
            <person name="Baten A."/>
            <person name="Bloomfield J."/>
            <person name="Borpatragohain P."/>
            <person name="He Z."/>
            <person name="Irish N."/>
            <person name="Irwin J."/>
            <person name="Liu K."/>
            <person name="Mauleon R.P."/>
            <person name="Moore J."/>
            <person name="Morris R."/>
            <person name="Ostergaard L."/>
            <person name="Wang B."/>
            <person name="Wells R."/>
        </authorList>
    </citation>
    <scope>NUCLEOTIDE SEQUENCE [LARGE SCALE GENOMIC DNA]</scope>
    <source>
        <strain evidence="4">R-o-18</strain>
        <tissue evidence="4">Leaf</tissue>
    </source>
</reference>
<feature type="compositionally biased region" description="Basic and acidic residues" evidence="2">
    <location>
        <begin position="510"/>
        <end position="531"/>
    </location>
</feature>
<dbReference type="PANTHER" id="PTHR47422:SF1">
    <property type="entry name" value="DNAJ HEAT SHOCK N-TERMINAL DOMAIN-CONTAINING PROTEIN"/>
    <property type="match status" value="1"/>
</dbReference>
<feature type="compositionally biased region" description="Low complexity" evidence="2">
    <location>
        <begin position="40"/>
        <end position="49"/>
    </location>
</feature>
<comment type="caution">
    <text evidence="4">The sequence shown here is derived from an EMBL/GenBank/DDBJ whole genome shotgun (WGS) entry which is preliminary data.</text>
</comment>
<dbReference type="PRINTS" id="PR00625">
    <property type="entry name" value="JDOMAIN"/>
</dbReference>
<dbReference type="Proteomes" id="UP000823674">
    <property type="component" value="Chromosome A09"/>
</dbReference>
<dbReference type="PROSITE" id="PS50076">
    <property type="entry name" value="DNAJ_2"/>
    <property type="match status" value="1"/>
</dbReference>
<feature type="compositionally biased region" description="Basic residues" evidence="2">
    <location>
        <begin position="57"/>
        <end position="89"/>
    </location>
</feature>
<protein>
    <recommendedName>
        <fullName evidence="3">J domain-containing protein</fullName>
    </recommendedName>
</protein>
<dbReference type="InterPro" id="IPR022226">
    <property type="entry name" value="DUF3752"/>
</dbReference>
<dbReference type="InterPro" id="IPR036869">
    <property type="entry name" value="J_dom_sf"/>
</dbReference>
<keyword evidence="5" id="KW-1185">Reference proteome</keyword>
<keyword evidence="1" id="KW-0175">Coiled coil</keyword>
<feature type="region of interest" description="Disordered" evidence="2">
    <location>
        <begin position="510"/>
        <end position="573"/>
    </location>
</feature>
<dbReference type="Pfam" id="PF12572">
    <property type="entry name" value="DUF3752"/>
    <property type="match status" value="1"/>
</dbReference>
<proteinExistence type="predicted"/>
<dbReference type="CDD" id="cd06257">
    <property type="entry name" value="DnaJ"/>
    <property type="match status" value="1"/>
</dbReference>
<feature type="region of interest" description="Disordered" evidence="2">
    <location>
        <begin position="436"/>
        <end position="471"/>
    </location>
</feature>
<feature type="compositionally biased region" description="Polar residues" evidence="2">
    <location>
        <begin position="447"/>
        <end position="457"/>
    </location>
</feature>
<evidence type="ECO:0000259" key="3">
    <source>
        <dbReference type="PROSITE" id="PS50076"/>
    </source>
</evidence>
<evidence type="ECO:0000313" key="5">
    <source>
        <dbReference type="Proteomes" id="UP000823674"/>
    </source>
</evidence>
<dbReference type="PANTHER" id="PTHR47422">
    <property type="entry name" value="DNAJ HEAT SHOCK N-TERMINAL DOMAIN-CONTAINING PROTEIN"/>
    <property type="match status" value="1"/>
</dbReference>
<feature type="region of interest" description="Disordered" evidence="2">
    <location>
        <begin position="195"/>
        <end position="228"/>
    </location>
</feature>
<organism evidence="4 5">
    <name type="scientific">Brassica rapa subsp. trilocularis</name>
    <dbReference type="NCBI Taxonomy" id="1813537"/>
    <lineage>
        <taxon>Eukaryota</taxon>
        <taxon>Viridiplantae</taxon>
        <taxon>Streptophyta</taxon>
        <taxon>Embryophyta</taxon>
        <taxon>Tracheophyta</taxon>
        <taxon>Spermatophyta</taxon>
        <taxon>Magnoliopsida</taxon>
        <taxon>eudicotyledons</taxon>
        <taxon>Gunneridae</taxon>
        <taxon>Pentapetalae</taxon>
        <taxon>rosids</taxon>
        <taxon>malvids</taxon>
        <taxon>Brassicales</taxon>
        <taxon>Brassicaceae</taxon>
        <taxon>Brassiceae</taxon>
        <taxon>Brassica</taxon>
    </lineage>
</organism>
<dbReference type="InterPro" id="IPR001623">
    <property type="entry name" value="DnaJ_domain"/>
</dbReference>
<feature type="domain" description="J" evidence="3">
    <location>
        <begin position="319"/>
        <end position="384"/>
    </location>
</feature>
<feature type="compositionally biased region" description="Low complexity" evidence="2">
    <location>
        <begin position="94"/>
        <end position="104"/>
    </location>
</feature>
<dbReference type="EMBL" id="JADBGQ010000008">
    <property type="protein sequence ID" value="KAG5384151.1"/>
    <property type="molecule type" value="Genomic_DNA"/>
</dbReference>
<accession>A0ABQ7LC47</accession>
<feature type="compositionally biased region" description="Polar residues" evidence="2">
    <location>
        <begin position="199"/>
        <end position="213"/>
    </location>
</feature>
<evidence type="ECO:0000256" key="1">
    <source>
        <dbReference type="SAM" id="Coils"/>
    </source>
</evidence>
<dbReference type="SMART" id="SM00271">
    <property type="entry name" value="DnaJ"/>
    <property type="match status" value="1"/>
</dbReference>
<dbReference type="Pfam" id="PF00226">
    <property type="entry name" value="DnaJ"/>
    <property type="match status" value="1"/>
</dbReference>
<name>A0ABQ7LC47_BRACM</name>
<dbReference type="Gene3D" id="1.10.287.110">
    <property type="entry name" value="DnaJ domain"/>
    <property type="match status" value="1"/>
</dbReference>
<gene>
    <name evidence="4" type="primary">A09p035400.1_BraROA</name>
    <name evidence="4" type="ORF">IGI04_035621</name>
</gene>
<feature type="coiled-coil region" evidence="1">
    <location>
        <begin position="375"/>
        <end position="402"/>
    </location>
</feature>
<feature type="compositionally biased region" description="Basic and acidic residues" evidence="2">
    <location>
        <begin position="550"/>
        <end position="572"/>
    </location>
</feature>
<evidence type="ECO:0000256" key="2">
    <source>
        <dbReference type="SAM" id="MobiDB-lite"/>
    </source>
</evidence>
<feature type="region of interest" description="Disordered" evidence="2">
    <location>
        <begin position="1"/>
        <end position="112"/>
    </location>
</feature>
<evidence type="ECO:0000313" key="4">
    <source>
        <dbReference type="EMBL" id="KAG5384151.1"/>
    </source>
</evidence>